<reference evidence="2 3" key="1">
    <citation type="submission" date="2018-04" db="EMBL/GenBank/DDBJ databases">
        <authorList>
            <person name="Vogel A."/>
        </authorList>
    </citation>
    <scope>NUCLEOTIDE SEQUENCE [LARGE SCALE GENOMIC DNA]</scope>
</reference>
<evidence type="ECO:0000256" key="1">
    <source>
        <dbReference type="SAM" id="MobiDB-lite"/>
    </source>
</evidence>
<dbReference type="EMBL" id="OOIL02006271">
    <property type="protein sequence ID" value="VFQ96791.1"/>
    <property type="molecule type" value="Genomic_DNA"/>
</dbReference>
<protein>
    <submittedName>
        <fullName evidence="2">Uncharacterized protein</fullName>
    </submittedName>
</protein>
<feature type="compositionally biased region" description="Low complexity" evidence="1">
    <location>
        <begin position="48"/>
        <end position="58"/>
    </location>
</feature>
<sequence length="83" mass="9048">MLNVGYNDPFNDHHSGPTLSVKTYRLSPIHHRPSPICLVREQRFAGQPSSLSPLASAESPRRVVSRDSRPLASADSANPESLA</sequence>
<dbReference type="Proteomes" id="UP000595140">
    <property type="component" value="Unassembled WGS sequence"/>
</dbReference>
<evidence type="ECO:0000313" key="2">
    <source>
        <dbReference type="EMBL" id="VFQ96791.1"/>
    </source>
</evidence>
<name>A0A484N662_9ASTE</name>
<organism evidence="2 3">
    <name type="scientific">Cuscuta campestris</name>
    <dbReference type="NCBI Taxonomy" id="132261"/>
    <lineage>
        <taxon>Eukaryota</taxon>
        <taxon>Viridiplantae</taxon>
        <taxon>Streptophyta</taxon>
        <taxon>Embryophyta</taxon>
        <taxon>Tracheophyta</taxon>
        <taxon>Spermatophyta</taxon>
        <taxon>Magnoliopsida</taxon>
        <taxon>eudicotyledons</taxon>
        <taxon>Gunneridae</taxon>
        <taxon>Pentapetalae</taxon>
        <taxon>asterids</taxon>
        <taxon>lamiids</taxon>
        <taxon>Solanales</taxon>
        <taxon>Convolvulaceae</taxon>
        <taxon>Cuscuteae</taxon>
        <taxon>Cuscuta</taxon>
        <taxon>Cuscuta subgen. Grammica</taxon>
        <taxon>Cuscuta sect. Cleistogrammica</taxon>
    </lineage>
</organism>
<dbReference type="AlphaFoldDB" id="A0A484N662"/>
<feature type="compositionally biased region" description="Basic and acidic residues" evidence="1">
    <location>
        <begin position="59"/>
        <end position="69"/>
    </location>
</feature>
<evidence type="ECO:0000313" key="3">
    <source>
        <dbReference type="Proteomes" id="UP000595140"/>
    </source>
</evidence>
<accession>A0A484N662</accession>
<proteinExistence type="predicted"/>
<feature type="region of interest" description="Disordered" evidence="1">
    <location>
        <begin position="48"/>
        <end position="83"/>
    </location>
</feature>
<gene>
    <name evidence="2" type="ORF">CCAM_LOCUS38567</name>
</gene>
<keyword evidence="3" id="KW-1185">Reference proteome</keyword>